<gene>
    <name evidence="2" type="ORF">JOF53_003832</name>
</gene>
<accession>A0ABS5AEF9</accession>
<name>A0ABS5AEF9_9PSEU</name>
<comment type="caution">
    <text evidence="2">The sequence shown here is derived from an EMBL/GenBank/DDBJ whole genome shotgun (WGS) entry which is preliminary data.</text>
</comment>
<feature type="domain" description="N-acetyltransferase" evidence="1">
    <location>
        <begin position="74"/>
        <end position="228"/>
    </location>
</feature>
<dbReference type="EMBL" id="JAGIOO010000001">
    <property type="protein sequence ID" value="MBP2474960.1"/>
    <property type="molecule type" value="Genomic_DNA"/>
</dbReference>
<evidence type="ECO:0000259" key="1">
    <source>
        <dbReference type="PROSITE" id="PS51186"/>
    </source>
</evidence>
<proteinExistence type="predicted"/>
<protein>
    <submittedName>
        <fullName evidence="2">Ribosomal protein S18 acetylase RimI-like enzyme</fullName>
    </submittedName>
</protein>
<dbReference type="Proteomes" id="UP001519363">
    <property type="component" value="Unassembled WGS sequence"/>
</dbReference>
<organism evidence="2 3">
    <name type="scientific">Crossiella equi</name>
    <dbReference type="NCBI Taxonomy" id="130796"/>
    <lineage>
        <taxon>Bacteria</taxon>
        <taxon>Bacillati</taxon>
        <taxon>Actinomycetota</taxon>
        <taxon>Actinomycetes</taxon>
        <taxon>Pseudonocardiales</taxon>
        <taxon>Pseudonocardiaceae</taxon>
        <taxon>Crossiella</taxon>
    </lineage>
</organism>
<reference evidence="2 3" key="1">
    <citation type="submission" date="2021-03" db="EMBL/GenBank/DDBJ databases">
        <title>Sequencing the genomes of 1000 actinobacteria strains.</title>
        <authorList>
            <person name="Klenk H.-P."/>
        </authorList>
    </citation>
    <scope>NUCLEOTIDE SEQUENCE [LARGE SCALE GENOMIC DNA]</scope>
    <source>
        <strain evidence="2 3">DSM 44580</strain>
    </source>
</reference>
<dbReference type="Gene3D" id="3.40.630.30">
    <property type="match status" value="1"/>
</dbReference>
<evidence type="ECO:0000313" key="2">
    <source>
        <dbReference type="EMBL" id="MBP2474960.1"/>
    </source>
</evidence>
<dbReference type="InterPro" id="IPR013653">
    <property type="entry name" value="GCN5-like_dom"/>
</dbReference>
<keyword evidence="3" id="KW-1185">Reference proteome</keyword>
<evidence type="ECO:0000313" key="3">
    <source>
        <dbReference type="Proteomes" id="UP001519363"/>
    </source>
</evidence>
<sequence>MGDLLLRWASQRLADGTGRLWERAGSSALYAPNLGRDRLIVSGDPRTVVTLVRAAVAELGPRVPVVGDSALVEEIAPELPEFDQAVRFGWMDTCAPVPAEPRAGWFDGDPAEIEALLAVANPDSWVWPGDGAARRWAAVRVDDKLAAVAADVWSAPEVGFLGGVGTHPGHRGTGLGGAVCAFLTRELVAGHGAAALVVGGSNTAAVRLYERLGYRYRPQTALRLTSAG</sequence>
<dbReference type="RefSeq" id="WP_086782128.1">
    <property type="nucleotide sequence ID" value="NZ_JAGIOO010000001.1"/>
</dbReference>
<dbReference type="PROSITE" id="PS51186">
    <property type="entry name" value="GNAT"/>
    <property type="match status" value="1"/>
</dbReference>
<dbReference type="InterPro" id="IPR016181">
    <property type="entry name" value="Acyl_CoA_acyltransferase"/>
</dbReference>
<dbReference type="SUPFAM" id="SSF55729">
    <property type="entry name" value="Acyl-CoA N-acyltransferases (Nat)"/>
    <property type="match status" value="1"/>
</dbReference>
<dbReference type="InterPro" id="IPR000182">
    <property type="entry name" value="GNAT_dom"/>
</dbReference>
<dbReference type="Pfam" id="PF08445">
    <property type="entry name" value="FR47"/>
    <property type="match status" value="1"/>
</dbReference>